<dbReference type="AlphaFoldDB" id="A0A1B9NHF1"/>
<keyword evidence="3" id="KW-1185">Reference proteome</keyword>
<comment type="caution">
    <text evidence="2">The sequence shown here is derived from an EMBL/GenBank/DDBJ whole genome shotgun (WGS) entry which is preliminary data.</text>
</comment>
<feature type="transmembrane region" description="Helical" evidence="1">
    <location>
        <begin position="21"/>
        <end position="39"/>
    </location>
</feature>
<accession>A0A1B9NHF1</accession>
<name>A0A1B9NHF1_9MICO</name>
<gene>
    <name evidence="2" type="ORF">A7J15_12700</name>
</gene>
<dbReference type="STRING" id="904291.A7J15_12700"/>
<proteinExistence type="predicted"/>
<reference evidence="2 3" key="1">
    <citation type="submission" date="2016-05" db="EMBL/GenBank/DDBJ databases">
        <authorList>
            <person name="Lavstsen T."/>
            <person name="Jespersen J.S."/>
        </authorList>
    </citation>
    <scope>NUCLEOTIDE SEQUENCE [LARGE SCALE GENOMIC DNA]</scope>
    <source>
        <strain evidence="2 3">YLB-01</strain>
    </source>
</reference>
<protein>
    <submittedName>
        <fullName evidence="2">Uncharacterized protein</fullName>
    </submittedName>
</protein>
<dbReference type="Proteomes" id="UP000093355">
    <property type="component" value="Unassembled WGS sequence"/>
</dbReference>
<keyword evidence="1" id="KW-0812">Transmembrane</keyword>
<evidence type="ECO:0000313" key="2">
    <source>
        <dbReference type="EMBL" id="OCG76028.1"/>
    </source>
</evidence>
<dbReference type="EMBL" id="LXMD01000007">
    <property type="protein sequence ID" value="OCG76028.1"/>
    <property type="molecule type" value="Genomic_DNA"/>
</dbReference>
<evidence type="ECO:0000313" key="3">
    <source>
        <dbReference type="Proteomes" id="UP000093355"/>
    </source>
</evidence>
<sequence>MSRPAPPRPSAVLSERLTITRIITSVVLVLLLLLGAWGATHLDPETAPDNAATEVAAEASVIAVEDAAVVADASGAAGFGLAACLLGAFCGLLLVLSFLRLRGRHLPGVLAVGYRRVWRRPMRPAMARQRTTLTLSELSVSRT</sequence>
<evidence type="ECO:0000256" key="1">
    <source>
        <dbReference type="SAM" id="Phobius"/>
    </source>
</evidence>
<organism evidence="2 3">
    <name type="scientific">Microbacterium sediminis</name>
    <dbReference type="NCBI Taxonomy" id="904291"/>
    <lineage>
        <taxon>Bacteria</taxon>
        <taxon>Bacillati</taxon>
        <taxon>Actinomycetota</taxon>
        <taxon>Actinomycetes</taxon>
        <taxon>Micrococcales</taxon>
        <taxon>Microbacteriaceae</taxon>
        <taxon>Microbacterium</taxon>
    </lineage>
</organism>
<keyword evidence="1" id="KW-0472">Membrane</keyword>
<feature type="transmembrane region" description="Helical" evidence="1">
    <location>
        <begin position="76"/>
        <end position="99"/>
    </location>
</feature>
<keyword evidence="1" id="KW-1133">Transmembrane helix</keyword>